<keyword evidence="2" id="KW-0067">ATP-binding</keyword>
<evidence type="ECO:0000256" key="1">
    <source>
        <dbReference type="ARBA" id="ARBA00022741"/>
    </source>
</evidence>
<reference evidence="5" key="1">
    <citation type="submission" date="2018-11" db="EMBL/GenBank/DDBJ databases">
        <authorList>
            <consortium name="Pathogen Informatics"/>
        </authorList>
    </citation>
    <scope>NUCLEOTIDE SEQUENCE</scope>
</reference>
<dbReference type="PROSITE" id="PS00108">
    <property type="entry name" value="PROTEIN_KINASE_ST"/>
    <property type="match status" value="1"/>
</dbReference>
<name>A0A448XI65_9PLAT</name>
<dbReference type="Gene3D" id="1.10.510.10">
    <property type="entry name" value="Transferase(Phosphotransferase) domain 1"/>
    <property type="match status" value="1"/>
</dbReference>
<dbReference type="PANTHER" id="PTHR24346:SF49">
    <property type="entry name" value="NIM1 SERINE_THREONINE PROTEIN KINASE"/>
    <property type="match status" value="1"/>
</dbReference>
<proteinExistence type="predicted"/>
<dbReference type="GO" id="GO:0005737">
    <property type="term" value="C:cytoplasm"/>
    <property type="evidence" value="ECO:0007669"/>
    <property type="project" value="TreeGrafter"/>
</dbReference>
<accession>A0A448XI65</accession>
<feature type="region of interest" description="Disordered" evidence="3">
    <location>
        <begin position="73"/>
        <end position="105"/>
    </location>
</feature>
<dbReference type="GO" id="GO:0005524">
    <property type="term" value="F:ATP binding"/>
    <property type="evidence" value="ECO:0007669"/>
    <property type="project" value="UniProtKB-KW"/>
</dbReference>
<dbReference type="InterPro" id="IPR011009">
    <property type="entry name" value="Kinase-like_dom_sf"/>
</dbReference>
<dbReference type="EMBL" id="CAAALY010254789">
    <property type="protein sequence ID" value="VEL37380.1"/>
    <property type="molecule type" value="Genomic_DNA"/>
</dbReference>
<keyword evidence="6" id="KW-1185">Reference proteome</keyword>
<sequence>MVMEYASGGDLHTFILKNGCFEEPDAKIIFAQVIAAVNHLHENNIVHRDIKAENILFTLGPIIPFTESPAGCPFDSATSSKDHSHQTDSRTESNRTADEQHCDDKPLGKLTDARMLHQRSHQTLAQLTQWLRNTISGTGEFSRHVHRFPTHALPVSSYGCSAAAVHIQTDASAGFVKI</sequence>
<dbReference type="GO" id="GO:0000226">
    <property type="term" value="P:microtubule cytoskeleton organization"/>
    <property type="evidence" value="ECO:0007669"/>
    <property type="project" value="TreeGrafter"/>
</dbReference>
<dbReference type="PROSITE" id="PS50011">
    <property type="entry name" value="PROTEIN_KINASE_DOM"/>
    <property type="match status" value="1"/>
</dbReference>
<dbReference type="Proteomes" id="UP000784294">
    <property type="component" value="Unassembled WGS sequence"/>
</dbReference>
<dbReference type="GO" id="GO:0050321">
    <property type="term" value="F:tau-protein kinase activity"/>
    <property type="evidence" value="ECO:0007669"/>
    <property type="project" value="TreeGrafter"/>
</dbReference>
<dbReference type="AlphaFoldDB" id="A0A448XI65"/>
<evidence type="ECO:0000256" key="2">
    <source>
        <dbReference type="ARBA" id="ARBA00022840"/>
    </source>
</evidence>
<gene>
    <name evidence="5" type="ORF">PXEA_LOCUS30820</name>
</gene>
<protein>
    <recommendedName>
        <fullName evidence="4">Protein kinase domain-containing protein</fullName>
    </recommendedName>
</protein>
<dbReference type="SMART" id="SM00220">
    <property type="entry name" value="S_TKc"/>
    <property type="match status" value="1"/>
</dbReference>
<dbReference type="GO" id="GO:0035556">
    <property type="term" value="P:intracellular signal transduction"/>
    <property type="evidence" value="ECO:0007669"/>
    <property type="project" value="TreeGrafter"/>
</dbReference>
<dbReference type="Pfam" id="PF00069">
    <property type="entry name" value="Pkinase"/>
    <property type="match status" value="1"/>
</dbReference>
<keyword evidence="1" id="KW-0547">Nucleotide-binding</keyword>
<feature type="compositionally biased region" description="Basic and acidic residues" evidence="3">
    <location>
        <begin position="80"/>
        <end position="105"/>
    </location>
</feature>
<dbReference type="InterPro" id="IPR008271">
    <property type="entry name" value="Ser/Thr_kinase_AS"/>
</dbReference>
<feature type="domain" description="Protein kinase" evidence="4">
    <location>
        <begin position="1"/>
        <end position="178"/>
    </location>
</feature>
<dbReference type="InterPro" id="IPR000719">
    <property type="entry name" value="Prot_kinase_dom"/>
</dbReference>
<organism evidence="5 6">
    <name type="scientific">Protopolystoma xenopodis</name>
    <dbReference type="NCBI Taxonomy" id="117903"/>
    <lineage>
        <taxon>Eukaryota</taxon>
        <taxon>Metazoa</taxon>
        <taxon>Spiralia</taxon>
        <taxon>Lophotrochozoa</taxon>
        <taxon>Platyhelminthes</taxon>
        <taxon>Monogenea</taxon>
        <taxon>Polyopisthocotylea</taxon>
        <taxon>Polystomatidea</taxon>
        <taxon>Polystomatidae</taxon>
        <taxon>Protopolystoma</taxon>
    </lineage>
</organism>
<evidence type="ECO:0000256" key="3">
    <source>
        <dbReference type="SAM" id="MobiDB-lite"/>
    </source>
</evidence>
<evidence type="ECO:0000313" key="6">
    <source>
        <dbReference type="Proteomes" id="UP000784294"/>
    </source>
</evidence>
<evidence type="ECO:0000259" key="4">
    <source>
        <dbReference type="PROSITE" id="PS50011"/>
    </source>
</evidence>
<comment type="caution">
    <text evidence="5">The sequence shown here is derived from an EMBL/GenBank/DDBJ whole genome shotgun (WGS) entry which is preliminary data.</text>
</comment>
<dbReference type="PANTHER" id="PTHR24346">
    <property type="entry name" value="MAP/MICROTUBULE AFFINITY-REGULATING KINASE"/>
    <property type="match status" value="1"/>
</dbReference>
<evidence type="ECO:0000313" key="5">
    <source>
        <dbReference type="EMBL" id="VEL37380.1"/>
    </source>
</evidence>
<dbReference type="OrthoDB" id="193931at2759"/>
<dbReference type="SUPFAM" id="SSF56112">
    <property type="entry name" value="Protein kinase-like (PK-like)"/>
    <property type="match status" value="1"/>
</dbReference>